<accession>A0A149RXL2</accession>
<organism evidence="1 2">
    <name type="scientific">Acetobacter malorum</name>
    <dbReference type="NCBI Taxonomy" id="178901"/>
    <lineage>
        <taxon>Bacteria</taxon>
        <taxon>Pseudomonadati</taxon>
        <taxon>Pseudomonadota</taxon>
        <taxon>Alphaproteobacteria</taxon>
        <taxon>Acetobacterales</taxon>
        <taxon>Acetobacteraceae</taxon>
        <taxon>Acetobacter</taxon>
    </lineage>
</organism>
<name>A0A149RXL2_9PROT</name>
<reference evidence="1 2" key="1">
    <citation type="submission" date="2015-06" db="EMBL/GenBank/DDBJ databases">
        <title>Improved classification and identification of acetic acid bacteria using matrix-assisted laser desorption/ionization time-of-flight mass spectrometry; Gluconobacter nephelii and Gluconobacter uchimurae are later heterotypic synonyms of Gluconobacter japonicus and Gluconobacter oxydans, respectively.</title>
        <authorList>
            <person name="Li L."/>
            <person name="Cleenwerck I."/>
            <person name="De Vuyst L."/>
            <person name="Vandamme P."/>
        </authorList>
    </citation>
    <scope>NUCLEOTIDE SEQUENCE [LARGE SCALE GENOMIC DNA]</scope>
    <source>
        <strain evidence="1 2">LMG 1552</strain>
    </source>
</reference>
<dbReference type="Proteomes" id="UP000075526">
    <property type="component" value="Unassembled WGS sequence"/>
</dbReference>
<proteinExistence type="predicted"/>
<comment type="caution">
    <text evidence="1">The sequence shown here is derived from an EMBL/GenBank/DDBJ whole genome shotgun (WGS) entry which is preliminary data.</text>
</comment>
<dbReference type="EMBL" id="LHZF01000126">
    <property type="protein sequence ID" value="KXV19044.1"/>
    <property type="molecule type" value="Genomic_DNA"/>
</dbReference>
<evidence type="ECO:0000313" key="1">
    <source>
        <dbReference type="EMBL" id="KXV19044.1"/>
    </source>
</evidence>
<protein>
    <submittedName>
        <fullName evidence="1">Uncharacterized protein</fullName>
    </submittedName>
</protein>
<dbReference type="PATRIC" id="fig|178901.13.peg.155"/>
<dbReference type="AlphaFoldDB" id="A0A149RXL2"/>
<evidence type="ECO:0000313" key="2">
    <source>
        <dbReference type="Proteomes" id="UP000075526"/>
    </source>
</evidence>
<sequence length="63" mass="7079">MLHSELNEKYLKGSEIVRWLIEGSLTLSDNGLQLGVSKDLVRNSDDCVWNAKKSYSKLKSPLA</sequence>
<gene>
    <name evidence="1" type="ORF">AD933_02400</name>
</gene>